<dbReference type="EMBL" id="CM008050">
    <property type="protein sequence ID" value="PVH38291.1"/>
    <property type="molecule type" value="Genomic_DNA"/>
</dbReference>
<accession>A0A2T8IKT7</accession>
<name>A0A2T8IKT7_9POAL</name>
<dbReference type="Gramene" id="PVH38291">
    <property type="protein sequence ID" value="PVH38291"/>
    <property type="gene ID" value="PAHAL_5G219800"/>
</dbReference>
<gene>
    <name evidence="1" type="ORF">PAHAL_5G219800</name>
</gene>
<sequence>MLDFSGSDSQEMFLNNTYLLHFFPAAYNNSPHSLIFSCLLCVSYLQTLCSYFEDVLK</sequence>
<protein>
    <submittedName>
        <fullName evidence="1">Uncharacterized protein</fullName>
    </submittedName>
</protein>
<proteinExistence type="predicted"/>
<dbReference type="Proteomes" id="UP000243499">
    <property type="component" value="Chromosome 5"/>
</dbReference>
<dbReference type="AlphaFoldDB" id="A0A2T8IKT7"/>
<evidence type="ECO:0000313" key="1">
    <source>
        <dbReference type="EMBL" id="PVH38291.1"/>
    </source>
</evidence>
<organism evidence="1">
    <name type="scientific">Panicum hallii</name>
    <dbReference type="NCBI Taxonomy" id="206008"/>
    <lineage>
        <taxon>Eukaryota</taxon>
        <taxon>Viridiplantae</taxon>
        <taxon>Streptophyta</taxon>
        <taxon>Embryophyta</taxon>
        <taxon>Tracheophyta</taxon>
        <taxon>Spermatophyta</taxon>
        <taxon>Magnoliopsida</taxon>
        <taxon>Liliopsida</taxon>
        <taxon>Poales</taxon>
        <taxon>Poaceae</taxon>
        <taxon>PACMAD clade</taxon>
        <taxon>Panicoideae</taxon>
        <taxon>Panicodae</taxon>
        <taxon>Paniceae</taxon>
        <taxon>Panicinae</taxon>
        <taxon>Panicum</taxon>
        <taxon>Panicum sect. Panicum</taxon>
    </lineage>
</organism>
<reference evidence="1" key="1">
    <citation type="submission" date="2018-04" db="EMBL/GenBank/DDBJ databases">
        <title>WGS assembly of Panicum hallii.</title>
        <authorList>
            <person name="Lovell J."/>
            <person name="Jenkins J."/>
            <person name="Lowry D."/>
            <person name="Mamidi S."/>
            <person name="Sreedasyam A."/>
            <person name="Weng X."/>
            <person name="Barry K."/>
            <person name="Bonette J."/>
            <person name="Campitelli B."/>
            <person name="Daum C."/>
            <person name="Gordon S."/>
            <person name="Gould B."/>
            <person name="Lipzen A."/>
            <person name="Macqueen A."/>
            <person name="Palacio-Mejia J."/>
            <person name="Plott C."/>
            <person name="Shakirov E."/>
            <person name="Shu S."/>
            <person name="Yoshinaga Y."/>
            <person name="Zane M."/>
            <person name="Rokhsar D."/>
            <person name="Grimwood J."/>
            <person name="Schmutz J."/>
            <person name="Juenger T."/>
        </authorList>
    </citation>
    <scope>NUCLEOTIDE SEQUENCE [LARGE SCALE GENOMIC DNA]</scope>
    <source>
        <strain evidence="1">FIL2</strain>
    </source>
</reference>